<dbReference type="PANTHER" id="PTHR12480:SF41">
    <property type="entry name" value="JMJC DOMAIN-CONTAINING PROTEIN"/>
    <property type="match status" value="1"/>
</dbReference>
<dbReference type="InterPro" id="IPR050910">
    <property type="entry name" value="JMJD6_ArgDemeth/LysHydrox"/>
</dbReference>
<dbReference type="Gene3D" id="2.60.120.650">
    <property type="entry name" value="Cupin"/>
    <property type="match status" value="1"/>
</dbReference>
<sequence>MASTDSVTVKDFYSLLKKAQTDLGISDEDIGNLPSVKTIKWEGKRWTQRNGGILYAAFAFLVIFGLPSSMYMTIRNETEFGKSLVSKYYSYYGEEGAVDEESCLQRMSEFMQDPFRPPVDCNECRNVTGIKYVSNLTHAEFLDNYAFSMQPVLIKDGQDGWTAKNTFSYKYFSSVYSPGSEALEKVTRDCQFFPYQTKFQDISEFFNMTEERASGQGAPWYVGWSNCDGKAANELRKHYKLPYFLPPELDHSKTDWVFMGLPGYGANLHIDFVGTLSWQAQVKGIKKWILETPPECYGTCVTRMEVIVEPGDIIVLDTNKWFHATEILGEDPSIVIGSEYY</sequence>
<reference evidence="3" key="2">
    <citation type="journal article" date="2008" name="Genome Biol.">
        <title>Improved genome assembly and evidence-based global gene model set for the chordate Ciona intestinalis: new insight into intron and operon populations.</title>
        <authorList>
            <person name="Satou Y."/>
            <person name="Mineta K."/>
            <person name="Ogasawara M."/>
            <person name="Sasakura Y."/>
            <person name="Shoguchi E."/>
            <person name="Ueno K."/>
            <person name="Yamada L."/>
            <person name="Matsumoto J."/>
            <person name="Wasserscheid J."/>
            <person name="Dewar K."/>
            <person name="Wiley G.B."/>
            <person name="Macmil S.L."/>
            <person name="Roe B.A."/>
            <person name="Zeller R.W."/>
            <person name="Hastings K.E."/>
            <person name="Lemaire P."/>
            <person name="Lindquist E."/>
            <person name="Endo T."/>
            <person name="Hotta K."/>
            <person name="Inaba K."/>
        </authorList>
    </citation>
    <scope>NUCLEOTIDE SEQUENCE [LARGE SCALE GENOMIC DNA]</scope>
    <source>
        <strain evidence="3">wild type</strain>
    </source>
</reference>
<dbReference type="PROSITE" id="PS51184">
    <property type="entry name" value="JMJC"/>
    <property type="match status" value="1"/>
</dbReference>
<proteinExistence type="predicted"/>
<dbReference type="SUPFAM" id="SSF51197">
    <property type="entry name" value="Clavaminate synthase-like"/>
    <property type="match status" value="1"/>
</dbReference>
<feature type="domain" description="JmjC" evidence="2">
    <location>
        <begin position="230"/>
        <end position="341"/>
    </location>
</feature>
<reference evidence="3" key="4">
    <citation type="submission" date="2025-09" db="UniProtKB">
        <authorList>
            <consortium name="Ensembl"/>
        </authorList>
    </citation>
    <scope>IDENTIFICATION</scope>
</reference>
<name>F6T8B2_CIOIN</name>
<protein>
    <submittedName>
        <fullName evidence="3">Uncharacterized LOC100175813</fullName>
    </submittedName>
</protein>
<dbReference type="KEGG" id="cin:100175813"/>
<evidence type="ECO:0000313" key="3">
    <source>
        <dbReference type="Ensembl" id="ENSCINP00000015483.3"/>
    </source>
</evidence>
<keyword evidence="1" id="KW-0812">Transmembrane</keyword>
<dbReference type="Pfam" id="PF13621">
    <property type="entry name" value="Cupin_8"/>
    <property type="match status" value="1"/>
</dbReference>
<dbReference type="OMA" id="NMSKERS"/>
<evidence type="ECO:0000313" key="4">
    <source>
        <dbReference type="Proteomes" id="UP000008144"/>
    </source>
</evidence>
<dbReference type="InterPro" id="IPR041667">
    <property type="entry name" value="Cupin_8"/>
</dbReference>
<dbReference type="GeneTree" id="ENSGT00390000006150"/>
<dbReference type="GO" id="GO:0016706">
    <property type="term" value="F:2-oxoglutarate-dependent dioxygenase activity"/>
    <property type="evidence" value="ECO:0000318"/>
    <property type="project" value="GO_Central"/>
</dbReference>
<dbReference type="STRING" id="7719.ENSCINP00000015483"/>
<dbReference type="GeneID" id="100175813"/>
<keyword evidence="1" id="KW-1133">Transmembrane helix</keyword>
<keyword evidence="1" id="KW-0472">Membrane</keyword>
<dbReference type="EMBL" id="EAAA01000348">
    <property type="status" value="NOT_ANNOTATED_CDS"/>
    <property type="molecule type" value="Genomic_DNA"/>
</dbReference>
<dbReference type="InterPro" id="IPR003347">
    <property type="entry name" value="JmjC_dom"/>
</dbReference>
<feature type="transmembrane region" description="Helical" evidence="1">
    <location>
        <begin position="53"/>
        <end position="74"/>
    </location>
</feature>
<accession>F6T8B2</accession>
<evidence type="ECO:0000256" key="1">
    <source>
        <dbReference type="SAM" id="Phobius"/>
    </source>
</evidence>
<dbReference type="AlphaFoldDB" id="F6T8B2"/>
<dbReference type="PANTHER" id="PTHR12480">
    <property type="entry name" value="ARGININE DEMETHYLASE AND LYSYL-HYDROXYLASE JMJD"/>
    <property type="match status" value="1"/>
</dbReference>
<dbReference type="OrthoDB" id="10063099at2759"/>
<accession>A0A1W2WNS7</accession>
<dbReference type="Proteomes" id="UP000008144">
    <property type="component" value="Chromosome 1"/>
</dbReference>
<keyword evidence="4" id="KW-1185">Reference proteome</keyword>
<dbReference type="RefSeq" id="XP_002132059.1">
    <property type="nucleotide sequence ID" value="XM_002132023.5"/>
</dbReference>
<evidence type="ECO:0000259" key="2">
    <source>
        <dbReference type="PROSITE" id="PS51184"/>
    </source>
</evidence>
<gene>
    <name evidence="3" type="primary">LOC100175813</name>
</gene>
<reference evidence="3" key="3">
    <citation type="submission" date="2025-08" db="UniProtKB">
        <authorList>
            <consortium name="Ensembl"/>
        </authorList>
    </citation>
    <scope>IDENTIFICATION</scope>
</reference>
<dbReference type="HOGENOM" id="CLU_068137_0_0_1"/>
<dbReference type="InParanoid" id="F6T8B2"/>
<reference evidence="4" key="1">
    <citation type="journal article" date="2002" name="Science">
        <title>The draft genome of Ciona intestinalis: insights into chordate and vertebrate origins.</title>
        <authorList>
            <person name="Dehal P."/>
            <person name="Satou Y."/>
            <person name="Campbell R.K."/>
            <person name="Chapman J."/>
            <person name="Degnan B."/>
            <person name="De Tomaso A."/>
            <person name="Davidson B."/>
            <person name="Di Gregorio A."/>
            <person name="Gelpke M."/>
            <person name="Goodstein D.M."/>
            <person name="Harafuji N."/>
            <person name="Hastings K.E."/>
            <person name="Ho I."/>
            <person name="Hotta K."/>
            <person name="Huang W."/>
            <person name="Kawashima T."/>
            <person name="Lemaire P."/>
            <person name="Martinez D."/>
            <person name="Meinertzhagen I.A."/>
            <person name="Necula S."/>
            <person name="Nonaka M."/>
            <person name="Putnam N."/>
            <person name="Rash S."/>
            <person name="Saiga H."/>
            <person name="Satake M."/>
            <person name="Terry A."/>
            <person name="Yamada L."/>
            <person name="Wang H.G."/>
            <person name="Awazu S."/>
            <person name="Azumi K."/>
            <person name="Boore J."/>
            <person name="Branno M."/>
            <person name="Chin-Bow S."/>
            <person name="DeSantis R."/>
            <person name="Doyle S."/>
            <person name="Francino P."/>
            <person name="Keys D.N."/>
            <person name="Haga S."/>
            <person name="Hayashi H."/>
            <person name="Hino K."/>
            <person name="Imai K.S."/>
            <person name="Inaba K."/>
            <person name="Kano S."/>
            <person name="Kobayashi K."/>
            <person name="Kobayashi M."/>
            <person name="Lee B.I."/>
            <person name="Makabe K.W."/>
            <person name="Manohar C."/>
            <person name="Matassi G."/>
            <person name="Medina M."/>
            <person name="Mochizuki Y."/>
            <person name="Mount S."/>
            <person name="Morishita T."/>
            <person name="Miura S."/>
            <person name="Nakayama A."/>
            <person name="Nishizaka S."/>
            <person name="Nomoto H."/>
            <person name="Ohta F."/>
            <person name="Oishi K."/>
            <person name="Rigoutsos I."/>
            <person name="Sano M."/>
            <person name="Sasaki A."/>
            <person name="Sasakura Y."/>
            <person name="Shoguchi E."/>
            <person name="Shin-i T."/>
            <person name="Spagnuolo A."/>
            <person name="Stainier D."/>
            <person name="Suzuki M.M."/>
            <person name="Tassy O."/>
            <person name="Takatori N."/>
            <person name="Tokuoka M."/>
            <person name="Yagi K."/>
            <person name="Yoshizaki F."/>
            <person name="Wada S."/>
            <person name="Zhang C."/>
            <person name="Hyatt P.D."/>
            <person name="Larimer F."/>
            <person name="Detter C."/>
            <person name="Doggett N."/>
            <person name="Glavina T."/>
            <person name="Hawkins T."/>
            <person name="Richardson P."/>
            <person name="Lucas S."/>
            <person name="Kohara Y."/>
            <person name="Levine M."/>
            <person name="Satoh N."/>
            <person name="Rokhsar D.S."/>
        </authorList>
    </citation>
    <scope>NUCLEOTIDE SEQUENCE [LARGE SCALE GENOMIC DNA]</scope>
</reference>
<organism evidence="3 4">
    <name type="scientific">Ciona intestinalis</name>
    <name type="common">Transparent sea squirt</name>
    <name type="synonym">Ascidia intestinalis</name>
    <dbReference type="NCBI Taxonomy" id="7719"/>
    <lineage>
        <taxon>Eukaryota</taxon>
        <taxon>Metazoa</taxon>
        <taxon>Chordata</taxon>
        <taxon>Tunicata</taxon>
        <taxon>Ascidiacea</taxon>
        <taxon>Phlebobranchia</taxon>
        <taxon>Cionidae</taxon>
        <taxon>Ciona</taxon>
    </lineage>
</organism>
<dbReference type="Ensembl" id="ENSCINT00000015483.3">
    <property type="protein sequence ID" value="ENSCINP00000015483.3"/>
    <property type="gene ID" value="ENSCING00000007557.3"/>
</dbReference>